<dbReference type="SUPFAM" id="SSF52374">
    <property type="entry name" value="Nucleotidylyl transferase"/>
    <property type="match status" value="1"/>
</dbReference>
<reference evidence="17 18" key="1">
    <citation type="submission" date="2018-06" db="EMBL/GenBank/DDBJ databases">
        <authorList>
            <consortium name="Pathogen Informatics"/>
            <person name="Doyle S."/>
        </authorList>
    </citation>
    <scope>NUCLEOTIDE SEQUENCE [LARGE SCALE GENOMIC DNA]</scope>
    <source>
        <strain evidence="17 18">NCTC13336</strain>
    </source>
</reference>
<comment type="function">
    <text evidence="1">Catalyzes the phosphorylation of riboflavin to FMN followed by the adenylation of FMN to FAD.</text>
</comment>
<comment type="pathway">
    <text evidence="2 15">Cofactor biosynthesis; FAD biosynthesis; FAD from FMN: step 1/1.</text>
</comment>
<dbReference type="SMART" id="SM00904">
    <property type="entry name" value="Flavokinase"/>
    <property type="match status" value="1"/>
</dbReference>
<dbReference type="PANTHER" id="PTHR22749">
    <property type="entry name" value="RIBOFLAVIN KINASE/FMN ADENYLYLTRANSFERASE"/>
    <property type="match status" value="1"/>
</dbReference>
<keyword evidence="11 15" id="KW-0067">ATP-binding</keyword>
<dbReference type="SUPFAM" id="SSF82114">
    <property type="entry name" value="Riboflavin kinase-like"/>
    <property type="match status" value="1"/>
</dbReference>
<dbReference type="EMBL" id="UGJJ01000002">
    <property type="protein sequence ID" value="STR02908.1"/>
    <property type="molecule type" value="Genomic_DNA"/>
</dbReference>
<dbReference type="InterPro" id="IPR015864">
    <property type="entry name" value="FAD_synthase"/>
</dbReference>
<protein>
    <recommendedName>
        <fullName evidence="15">Riboflavin biosynthesis protein</fullName>
    </recommendedName>
    <domain>
        <recommendedName>
            <fullName evidence="15">Riboflavin kinase</fullName>
            <ecNumber evidence="15">2.7.1.26</ecNumber>
        </recommendedName>
        <alternativeName>
            <fullName evidence="15">Flavokinase</fullName>
        </alternativeName>
    </domain>
    <domain>
        <recommendedName>
            <fullName evidence="15">FMN adenylyltransferase</fullName>
            <ecNumber evidence="15">2.7.7.2</ecNumber>
        </recommendedName>
        <alternativeName>
            <fullName evidence="15">FAD pyrophosphorylase</fullName>
        </alternativeName>
        <alternativeName>
            <fullName evidence="15">FAD synthase</fullName>
        </alternativeName>
    </domain>
</protein>
<evidence type="ECO:0000256" key="1">
    <source>
        <dbReference type="ARBA" id="ARBA00002121"/>
    </source>
</evidence>
<evidence type="ECO:0000256" key="7">
    <source>
        <dbReference type="ARBA" id="ARBA00022695"/>
    </source>
</evidence>
<dbReference type="NCBIfam" id="NF004159">
    <property type="entry name" value="PRK05627.1-2"/>
    <property type="match status" value="1"/>
</dbReference>
<dbReference type="EC" id="2.7.1.26" evidence="15"/>
<feature type="domain" description="Riboflavin kinase" evidence="16">
    <location>
        <begin position="183"/>
        <end position="307"/>
    </location>
</feature>
<dbReference type="PANTHER" id="PTHR22749:SF6">
    <property type="entry name" value="RIBOFLAVIN KINASE"/>
    <property type="match status" value="1"/>
</dbReference>
<dbReference type="InterPro" id="IPR023465">
    <property type="entry name" value="Riboflavin_kinase_dom_sf"/>
</dbReference>
<comment type="catalytic activity">
    <reaction evidence="13 15">
        <text>riboflavin + ATP = FMN + ADP + H(+)</text>
        <dbReference type="Rhea" id="RHEA:14357"/>
        <dbReference type="ChEBI" id="CHEBI:15378"/>
        <dbReference type="ChEBI" id="CHEBI:30616"/>
        <dbReference type="ChEBI" id="CHEBI:57986"/>
        <dbReference type="ChEBI" id="CHEBI:58210"/>
        <dbReference type="ChEBI" id="CHEBI:456216"/>
        <dbReference type="EC" id="2.7.1.26"/>
    </reaction>
</comment>
<dbReference type="GO" id="GO:0009398">
    <property type="term" value="P:FMN biosynthetic process"/>
    <property type="evidence" value="ECO:0007669"/>
    <property type="project" value="UniProtKB-UniRule"/>
</dbReference>
<keyword evidence="8 15" id="KW-0547">Nucleotide-binding</keyword>
<evidence type="ECO:0000256" key="3">
    <source>
        <dbReference type="ARBA" id="ARBA00005201"/>
    </source>
</evidence>
<evidence type="ECO:0000256" key="15">
    <source>
        <dbReference type="PIRNR" id="PIRNR004491"/>
    </source>
</evidence>
<evidence type="ECO:0000259" key="16">
    <source>
        <dbReference type="SMART" id="SM00904"/>
    </source>
</evidence>
<evidence type="ECO:0000256" key="14">
    <source>
        <dbReference type="ARBA" id="ARBA00049494"/>
    </source>
</evidence>
<dbReference type="EC" id="2.7.7.2" evidence="15"/>
<comment type="similarity">
    <text evidence="15">Belongs to the ribF family.</text>
</comment>
<dbReference type="RefSeq" id="WP_115308778.1">
    <property type="nucleotide sequence ID" value="NZ_UGJJ01000002.1"/>
</dbReference>
<sequence length="308" mass="33538">MKIFPGGTPPPAALSAAVTIGNFDGVHLGHLHILQRLKAEADARGLAPAAVVFEPQPAEFFARLAGREPPPRLTPLRDKLRLLRESGCVDSVRVLRFNRAFAKMGAQDFIGGILRRELDTRYLLVGDDFRFGQGRSGDFALLSAQTDFVTEQTPSILAAGGRASSTAVRGLLQAGRLDEAQRILGHAYTLSGRVVHGRKLGRTLGCPTANIHLPPHRYALSGVFAVEAEGRFGRRRGAASFGRNPTVEGGGAQKLEVHLIGFSGNLYGERLTVRFLHKLRDEEKFSGLDELRVRIHEDIAAARNWQAV</sequence>
<dbReference type="Proteomes" id="UP000254293">
    <property type="component" value="Unassembled WGS sequence"/>
</dbReference>
<evidence type="ECO:0000256" key="8">
    <source>
        <dbReference type="ARBA" id="ARBA00022741"/>
    </source>
</evidence>
<evidence type="ECO:0000313" key="18">
    <source>
        <dbReference type="Proteomes" id="UP000254293"/>
    </source>
</evidence>
<keyword evidence="12" id="KW-0511">Multifunctional enzyme</keyword>
<evidence type="ECO:0000256" key="2">
    <source>
        <dbReference type="ARBA" id="ARBA00004726"/>
    </source>
</evidence>
<dbReference type="CDD" id="cd02064">
    <property type="entry name" value="FAD_synthetase_N"/>
    <property type="match status" value="1"/>
</dbReference>
<keyword evidence="9 15" id="KW-0418">Kinase</keyword>
<dbReference type="GO" id="GO:0006747">
    <property type="term" value="P:FAD biosynthetic process"/>
    <property type="evidence" value="ECO:0007669"/>
    <property type="project" value="UniProtKB-UniRule"/>
</dbReference>
<comment type="pathway">
    <text evidence="3 15">Cofactor biosynthesis; FMN biosynthesis; FMN from riboflavin (ATP route): step 1/1.</text>
</comment>
<dbReference type="InterPro" id="IPR002606">
    <property type="entry name" value="Riboflavin_kinase_bac"/>
</dbReference>
<keyword evidence="5 15" id="KW-0288">FMN</keyword>
<organism evidence="17 18">
    <name type="scientific">Kingella potus</name>
    <dbReference type="NCBI Taxonomy" id="265175"/>
    <lineage>
        <taxon>Bacteria</taxon>
        <taxon>Pseudomonadati</taxon>
        <taxon>Pseudomonadota</taxon>
        <taxon>Betaproteobacteria</taxon>
        <taxon>Neisseriales</taxon>
        <taxon>Neisseriaceae</taxon>
        <taxon>Kingella</taxon>
    </lineage>
</organism>
<evidence type="ECO:0000313" key="17">
    <source>
        <dbReference type="EMBL" id="STR02908.1"/>
    </source>
</evidence>
<keyword evidence="6 15" id="KW-0808">Transferase</keyword>
<dbReference type="GO" id="GO:0008531">
    <property type="term" value="F:riboflavin kinase activity"/>
    <property type="evidence" value="ECO:0007669"/>
    <property type="project" value="UniProtKB-UniRule"/>
</dbReference>
<dbReference type="AlphaFoldDB" id="A0A377R1V1"/>
<evidence type="ECO:0000256" key="9">
    <source>
        <dbReference type="ARBA" id="ARBA00022777"/>
    </source>
</evidence>
<evidence type="ECO:0000256" key="10">
    <source>
        <dbReference type="ARBA" id="ARBA00022827"/>
    </source>
</evidence>
<evidence type="ECO:0000256" key="13">
    <source>
        <dbReference type="ARBA" id="ARBA00047880"/>
    </source>
</evidence>
<dbReference type="Pfam" id="PF01687">
    <property type="entry name" value="Flavokinase"/>
    <property type="match status" value="1"/>
</dbReference>
<dbReference type="PIRSF" id="PIRSF004491">
    <property type="entry name" value="FAD_Synth"/>
    <property type="match status" value="1"/>
</dbReference>
<dbReference type="OrthoDB" id="9803667at2"/>
<keyword evidence="18" id="KW-1185">Reference proteome</keyword>
<comment type="catalytic activity">
    <reaction evidence="14 15">
        <text>FMN + ATP + H(+) = FAD + diphosphate</text>
        <dbReference type="Rhea" id="RHEA:17237"/>
        <dbReference type="ChEBI" id="CHEBI:15378"/>
        <dbReference type="ChEBI" id="CHEBI:30616"/>
        <dbReference type="ChEBI" id="CHEBI:33019"/>
        <dbReference type="ChEBI" id="CHEBI:57692"/>
        <dbReference type="ChEBI" id="CHEBI:58210"/>
        <dbReference type="EC" id="2.7.7.2"/>
    </reaction>
</comment>
<dbReference type="NCBIfam" id="TIGR00083">
    <property type="entry name" value="ribF"/>
    <property type="match status" value="1"/>
</dbReference>
<gene>
    <name evidence="17" type="primary">ribF</name>
    <name evidence="17" type="ORF">NCTC13336_01795</name>
</gene>
<dbReference type="InterPro" id="IPR014729">
    <property type="entry name" value="Rossmann-like_a/b/a_fold"/>
</dbReference>
<proteinExistence type="inferred from homology"/>
<evidence type="ECO:0000256" key="5">
    <source>
        <dbReference type="ARBA" id="ARBA00022643"/>
    </source>
</evidence>
<evidence type="ECO:0000256" key="6">
    <source>
        <dbReference type="ARBA" id="ARBA00022679"/>
    </source>
</evidence>
<dbReference type="UniPathway" id="UPA00276">
    <property type="reaction ID" value="UER00406"/>
</dbReference>
<dbReference type="Gene3D" id="3.40.50.620">
    <property type="entry name" value="HUPs"/>
    <property type="match status" value="1"/>
</dbReference>
<keyword evidence="10 15" id="KW-0274">FAD</keyword>
<dbReference type="GO" id="GO:0005524">
    <property type="term" value="F:ATP binding"/>
    <property type="evidence" value="ECO:0007669"/>
    <property type="project" value="UniProtKB-UniRule"/>
</dbReference>
<evidence type="ECO:0000256" key="4">
    <source>
        <dbReference type="ARBA" id="ARBA00022630"/>
    </source>
</evidence>
<evidence type="ECO:0000256" key="12">
    <source>
        <dbReference type="ARBA" id="ARBA00023268"/>
    </source>
</evidence>
<dbReference type="GO" id="GO:0009231">
    <property type="term" value="P:riboflavin biosynthetic process"/>
    <property type="evidence" value="ECO:0007669"/>
    <property type="project" value="InterPro"/>
</dbReference>
<accession>A0A377R1V1</accession>
<dbReference type="GO" id="GO:0003919">
    <property type="term" value="F:FMN adenylyltransferase activity"/>
    <property type="evidence" value="ECO:0007669"/>
    <property type="project" value="UniProtKB-UniRule"/>
</dbReference>
<dbReference type="Gene3D" id="2.40.30.30">
    <property type="entry name" value="Riboflavin kinase-like"/>
    <property type="match status" value="1"/>
</dbReference>
<keyword evidence="7 15" id="KW-0548">Nucleotidyltransferase</keyword>
<keyword evidence="4 15" id="KW-0285">Flavoprotein</keyword>
<dbReference type="FunFam" id="3.40.50.620:FF:000021">
    <property type="entry name" value="Riboflavin biosynthesis protein"/>
    <property type="match status" value="1"/>
</dbReference>
<dbReference type="InterPro" id="IPR015865">
    <property type="entry name" value="Riboflavin_kinase_bac/euk"/>
</dbReference>
<dbReference type="NCBIfam" id="NF004163">
    <property type="entry name" value="PRK05627.1-6"/>
    <property type="match status" value="1"/>
</dbReference>
<name>A0A377R1V1_9NEIS</name>
<dbReference type="InterPro" id="IPR023468">
    <property type="entry name" value="Riboflavin_kinase"/>
</dbReference>
<dbReference type="Pfam" id="PF06574">
    <property type="entry name" value="FAD_syn"/>
    <property type="match status" value="1"/>
</dbReference>
<dbReference type="UniPathway" id="UPA00277">
    <property type="reaction ID" value="UER00407"/>
</dbReference>
<evidence type="ECO:0000256" key="11">
    <source>
        <dbReference type="ARBA" id="ARBA00022840"/>
    </source>
</evidence>